<dbReference type="Gene3D" id="3.90.550.10">
    <property type="entry name" value="Spore Coat Polysaccharide Biosynthesis Protein SpsA, Chain A"/>
    <property type="match status" value="1"/>
</dbReference>
<dbReference type="PANTHER" id="PTHR43685">
    <property type="entry name" value="GLYCOSYLTRANSFERASE"/>
    <property type="match status" value="1"/>
</dbReference>
<reference evidence="2 3" key="1">
    <citation type="journal article" date="2018" name="Sci. Rep.">
        <title>Rhizobium tumorigenes sp. nov., a novel plant tumorigenic bacterium isolated from cane gall tumors on thornless blackberry.</title>
        <authorList>
            <person name="Kuzmanovi N."/>
            <person name="Smalla K."/>
            <person name="Gronow S."/>
            <person name="PuBawska J."/>
        </authorList>
    </citation>
    <scope>NUCLEOTIDE SEQUENCE [LARGE SCALE GENOMIC DNA]</scope>
    <source>
        <strain evidence="2 3">CCBAU 85046</strain>
    </source>
</reference>
<dbReference type="OrthoDB" id="9794124at2"/>
<dbReference type="SUPFAM" id="SSF53448">
    <property type="entry name" value="Nucleotide-diphospho-sugar transferases"/>
    <property type="match status" value="1"/>
</dbReference>
<protein>
    <submittedName>
        <fullName evidence="2">Glycosyl transferase</fullName>
    </submittedName>
</protein>
<organism evidence="2 3">
    <name type="scientific">Rhizobium tubonense</name>
    <dbReference type="NCBI Taxonomy" id="484088"/>
    <lineage>
        <taxon>Bacteria</taxon>
        <taxon>Pseudomonadati</taxon>
        <taxon>Pseudomonadota</taxon>
        <taxon>Alphaproteobacteria</taxon>
        <taxon>Hyphomicrobiales</taxon>
        <taxon>Rhizobiaceae</taxon>
        <taxon>Rhizobium/Agrobacterium group</taxon>
        <taxon>Rhizobium</taxon>
    </lineage>
</organism>
<gene>
    <name evidence="2" type="ORF">CPY51_07000</name>
</gene>
<keyword evidence="2" id="KW-0808">Transferase</keyword>
<dbReference type="InterPro" id="IPR029044">
    <property type="entry name" value="Nucleotide-diphossugar_trans"/>
</dbReference>
<evidence type="ECO:0000313" key="2">
    <source>
        <dbReference type="EMBL" id="PZM15566.1"/>
    </source>
</evidence>
<keyword evidence="3" id="KW-1185">Reference proteome</keyword>
<name>A0A2W4EPZ2_9HYPH</name>
<dbReference type="InterPro" id="IPR001173">
    <property type="entry name" value="Glyco_trans_2-like"/>
</dbReference>
<dbReference type="RefSeq" id="WP_111159566.1">
    <property type="nucleotide sequence ID" value="NZ_PCDP01000019.1"/>
</dbReference>
<evidence type="ECO:0000259" key="1">
    <source>
        <dbReference type="Pfam" id="PF00535"/>
    </source>
</evidence>
<dbReference type="Proteomes" id="UP000248925">
    <property type="component" value="Unassembled WGS sequence"/>
</dbReference>
<dbReference type="InterPro" id="IPR050834">
    <property type="entry name" value="Glycosyltransf_2"/>
</dbReference>
<comment type="caution">
    <text evidence="2">The sequence shown here is derived from an EMBL/GenBank/DDBJ whole genome shotgun (WGS) entry which is preliminary data.</text>
</comment>
<dbReference type="AlphaFoldDB" id="A0A2W4EPZ2"/>
<proteinExistence type="predicted"/>
<evidence type="ECO:0000313" key="3">
    <source>
        <dbReference type="Proteomes" id="UP000248925"/>
    </source>
</evidence>
<dbReference type="GO" id="GO:0016740">
    <property type="term" value="F:transferase activity"/>
    <property type="evidence" value="ECO:0007669"/>
    <property type="project" value="UniProtKB-KW"/>
</dbReference>
<sequence length="315" mass="35579">MLNKMLSNSPIFSVVIPVYNRADLVLNAIKSVLDQSLQDFEILIIDDGSTDDVASSILSVQDQRIRLFRQSNAGASSARNAGIDLASSRYIAFLDSDDLFLPHHLETVKVLLEKSDDVAAYAPVIVRRGSGRAFVKPPRAIRSDEDMAIYLICDRGFVQTSGLALRSETAKRVKYREDAIFGDDTDFAIRLQLAGCRFEMAESPTVVWADDVEHDRLSTGRTPIGDLRWLEDLRPQIPVRAYYGYRGWHFAKSMAQKNAWQAMMLYLAAVLHGAYSPRLAGIVFLQIVLPDRQYRNITDKWLLFLKTWGRKFEAA</sequence>
<dbReference type="CDD" id="cd00761">
    <property type="entry name" value="Glyco_tranf_GTA_type"/>
    <property type="match status" value="1"/>
</dbReference>
<feature type="domain" description="Glycosyltransferase 2-like" evidence="1">
    <location>
        <begin position="13"/>
        <end position="138"/>
    </location>
</feature>
<dbReference type="PANTHER" id="PTHR43685:SF2">
    <property type="entry name" value="GLYCOSYLTRANSFERASE 2-LIKE DOMAIN-CONTAINING PROTEIN"/>
    <property type="match status" value="1"/>
</dbReference>
<dbReference type="Pfam" id="PF00535">
    <property type="entry name" value="Glycos_transf_2"/>
    <property type="match status" value="1"/>
</dbReference>
<dbReference type="EMBL" id="PCDP01000019">
    <property type="protein sequence ID" value="PZM15566.1"/>
    <property type="molecule type" value="Genomic_DNA"/>
</dbReference>
<accession>A0A2W4EPZ2</accession>